<keyword evidence="4 6" id="KW-1133">Transmembrane helix</keyword>
<evidence type="ECO:0000256" key="5">
    <source>
        <dbReference type="ARBA" id="ARBA00023136"/>
    </source>
</evidence>
<comment type="caution">
    <text evidence="8">The sequence shown here is derived from an EMBL/GenBank/DDBJ whole genome shotgun (WGS) entry which is preliminary data.</text>
</comment>
<dbReference type="RefSeq" id="WP_184110817.1">
    <property type="nucleotide sequence ID" value="NZ_JACHNY010000001.1"/>
</dbReference>
<accession>A0A7W7AFZ7</accession>
<evidence type="ECO:0000259" key="7">
    <source>
        <dbReference type="PROSITE" id="PS50850"/>
    </source>
</evidence>
<protein>
    <submittedName>
        <fullName evidence="8">MFS family permease</fullName>
    </submittedName>
</protein>
<dbReference type="PROSITE" id="PS50850">
    <property type="entry name" value="MFS"/>
    <property type="match status" value="1"/>
</dbReference>
<dbReference type="PANTHER" id="PTHR23505">
    <property type="entry name" value="SPINSTER"/>
    <property type="match status" value="1"/>
</dbReference>
<feature type="transmembrane region" description="Helical" evidence="6">
    <location>
        <begin position="418"/>
        <end position="439"/>
    </location>
</feature>
<dbReference type="SUPFAM" id="SSF103473">
    <property type="entry name" value="MFS general substrate transporter"/>
    <property type="match status" value="2"/>
</dbReference>
<keyword evidence="9" id="KW-1185">Reference proteome</keyword>
<gene>
    <name evidence="8" type="ORF">GGQ96_000287</name>
</gene>
<feature type="transmembrane region" description="Helical" evidence="6">
    <location>
        <begin position="485"/>
        <end position="508"/>
    </location>
</feature>
<keyword evidence="2" id="KW-0813">Transport</keyword>
<feature type="transmembrane region" description="Helical" evidence="6">
    <location>
        <begin position="159"/>
        <end position="177"/>
    </location>
</feature>
<dbReference type="InterPro" id="IPR011701">
    <property type="entry name" value="MFS"/>
</dbReference>
<dbReference type="PANTHER" id="PTHR23505:SF79">
    <property type="entry name" value="PROTEIN SPINSTER"/>
    <property type="match status" value="1"/>
</dbReference>
<feature type="domain" description="Major facilitator superfamily (MFS) profile" evidence="7">
    <location>
        <begin position="26"/>
        <end position="512"/>
    </location>
</feature>
<evidence type="ECO:0000256" key="2">
    <source>
        <dbReference type="ARBA" id="ARBA00022448"/>
    </source>
</evidence>
<evidence type="ECO:0000256" key="1">
    <source>
        <dbReference type="ARBA" id="ARBA00004141"/>
    </source>
</evidence>
<evidence type="ECO:0000313" key="8">
    <source>
        <dbReference type="EMBL" id="MBB4616181.1"/>
    </source>
</evidence>
<dbReference type="GO" id="GO:0022857">
    <property type="term" value="F:transmembrane transporter activity"/>
    <property type="evidence" value="ECO:0007669"/>
    <property type="project" value="InterPro"/>
</dbReference>
<keyword evidence="3 6" id="KW-0812">Transmembrane</keyword>
<organism evidence="8 9">
    <name type="scientific">Sphingomonas abaci</name>
    <dbReference type="NCBI Taxonomy" id="237611"/>
    <lineage>
        <taxon>Bacteria</taxon>
        <taxon>Pseudomonadati</taxon>
        <taxon>Pseudomonadota</taxon>
        <taxon>Alphaproteobacteria</taxon>
        <taxon>Sphingomonadales</taxon>
        <taxon>Sphingomonadaceae</taxon>
        <taxon>Sphingomonas</taxon>
    </lineage>
</organism>
<comment type="subcellular location">
    <subcellularLocation>
        <location evidence="1">Membrane</location>
        <topology evidence="1">Multi-pass membrane protein</topology>
    </subcellularLocation>
</comment>
<dbReference type="AlphaFoldDB" id="A0A7W7AFZ7"/>
<dbReference type="InterPro" id="IPR036259">
    <property type="entry name" value="MFS_trans_sf"/>
</dbReference>
<feature type="transmembrane region" description="Helical" evidence="6">
    <location>
        <begin position="62"/>
        <end position="81"/>
    </location>
</feature>
<sequence length="526" mass="54576">MAYAPEAAEPGGIPPAAAAPRYAWYVLFILFLVYVLNFIDRQIISILAEDIKRDLGLRDEDLGFLYGTAFGVFYSLFGIPLGRLADNWHRGRLMVIGLALWSTMTALSGLSRSGGHLAAARIGVGIGEATASPSAYSLISDWFPKRLRATALSIYSAGLYVGGGCSLFIGGLIVQGWNRAYPGGGPWGLVGWQAAFLAVGVPGLLVAAWIATLREPVRGAVEGLPPPAPHPAPFRAFLSELVTIIPPLTLVGALAGGARAFLVNLLAAGLTVAAVVGLVAMGEPWPQWTAVGIGIYAVFSWACALRRRDPPTFALIIGTPAFVLTVVAYGLNAFIAYAASFWAAPYALRVLGASPATAGFFLGASGALGGFLGVTLGGVAADRLRRRHPAGRLMVVIFGAVVPLPFLVLAFTADSTALLYPMLFAAQVTASVALGAAAATTQDLVLPRMRGTATATFFIGTTLLGLALGPYLAGRVSTLSGSLSIGMLSLLASAPITLAAAIAAFRLVPAAERSREDRARAAGEAL</sequence>
<feature type="transmembrane region" description="Helical" evidence="6">
    <location>
        <begin position="261"/>
        <end position="281"/>
    </location>
</feature>
<feature type="transmembrane region" description="Helical" evidence="6">
    <location>
        <begin position="393"/>
        <end position="412"/>
    </location>
</feature>
<feature type="transmembrane region" description="Helical" evidence="6">
    <location>
        <begin position="451"/>
        <end position="473"/>
    </location>
</feature>
<dbReference type="Gene3D" id="1.20.1250.20">
    <property type="entry name" value="MFS general substrate transporter like domains"/>
    <property type="match status" value="2"/>
</dbReference>
<proteinExistence type="predicted"/>
<dbReference type="CDD" id="cd17328">
    <property type="entry name" value="MFS_spinster_like"/>
    <property type="match status" value="1"/>
</dbReference>
<feature type="transmembrane region" description="Helical" evidence="6">
    <location>
        <begin position="189"/>
        <end position="212"/>
    </location>
</feature>
<dbReference type="GO" id="GO:0016020">
    <property type="term" value="C:membrane"/>
    <property type="evidence" value="ECO:0007669"/>
    <property type="project" value="UniProtKB-SubCell"/>
</dbReference>
<feature type="transmembrane region" description="Helical" evidence="6">
    <location>
        <begin position="312"/>
        <end position="338"/>
    </location>
</feature>
<dbReference type="Pfam" id="PF07690">
    <property type="entry name" value="MFS_1"/>
    <property type="match status" value="1"/>
</dbReference>
<dbReference type="InterPro" id="IPR020846">
    <property type="entry name" value="MFS_dom"/>
</dbReference>
<feature type="transmembrane region" description="Helical" evidence="6">
    <location>
        <begin position="358"/>
        <end position="381"/>
    </location>
</feature>
<feature type="transmembrane region" description="Helical" evidence="6">
    <location>
        <begin position="287"/>
        <end position="305"/>
    </location>
</feature>
<dbReference type="InterPro" id="IPR044770">
    <property type="entry name" value="MFS_spinster-like"/>
</dbReference>
<evidence type="ECO:0000256" key="4">
    <source>
        <dbReference type="ARBA" id="ARBA00022989"/>
    </source>
</evidence>
<dbReference type="Proteomes" id="UP000574769">
    <property type="component" value="Unassembled WGS sequence"/>
</dbReference>
<feature type="transmembrane region" description="Helical" evidence="6">
    <location>
        <begin position="22"/>
        <end position="39"/>
    </location>
</feature>
<dbReference type="EMBL" id="JACHNY010000001">
    <property type="protein sequence ID" value="MBB4616181.1"/>
    <property type="molecule type" value="Genomic_DNA"/>
</dbReference>
<evidence type="ECO:0000256" key="6">
    <source>
        <dbReference type="SAM" id="Phobius"/>
    </source>
</evidence>
<name>A0A7W7AFZ7_9SPHN</name>
<evidence type="ECO:0000256" key="3">
    <source>
        <dbReference type="ARBA" id="ARBA00022692"/>
    </source>
</evidence>
<reference evidence="8 9" key="1">
    <citation type="submission" date="2020-08" db="EMBL/GenBank/DDBJ databases">
        <title>Genomic Encyclopedia of Type Strains, Phase IV (KMG-IV): sequencing the most valuable type-strain genomes for metagenomic binning, comparative biology and taxonomic classification.</title>
        <authorList>
            <person name="Goeker M."/>
        </authorList>
    </citation>
    <scope>NUCLEOTIDE SEQUENCE [LARGE SCALE GENOMIC DNA]</scope>
    <source>
        <strain evidence="8 9">DSM 15867</strain>
    </source>
</reference>
<evidence type="ECO:0000313" key="9">
    <source>
        <dbReference type="Proteomes" id="UP000574769"/>
    </source>
</evidence>
<feature type="transmembrane region" description="Helical" evidence="6">
    <location>
        <begin position="93"/>
        <end position="111"/>
    </location>
</feature>
<keyword evidence="5 6" id="KW-0472">Membrane</keyword>